<name>A0A068NLB4_FIMGI</name>
<dbReference type="Pfam" id="PF05544">
    <property type="entry name" value="Pro_racemase"/>
    <property type="match status" value="1"/>
</dbReference>
<dbReference type="STRING" id="661478.OP10G_0839"/>
<proteinExistence type="inferred from homology"/>
<dbReference type="PANTHER" id="PTHR33442:SF1">
    <property type="entry name" value="TRANS-3-HYDROXY-L-PROLINE DEHYDRATASE"/>
    <property type="match status" value="1"/>
</dbReference>
<comment type="similarity">
    <text evidence="1">Belongs to the proline racemase family.</text>
</comment>
<dbReference type="SUPFAM" id="SSF54506">
    <property type="entry name" value="Diaminopimelate epimerase-like"/>
    <property type="match status" value="1"/>
</dbReference>
<dbReference type="PIRSF" id="PIRSF029792">
    <property type="entry name" value="Pro_racemase"/>
    <property type="match status" value="1"/>
</dbReference>
<accession>A0A068NLB4</accession>
<dbReference type="FunFam" id="3.10.310.10:FF:000003">
    <property type="entry name" value="Proline racemase"/>
    <property type="match status" value="1"/>
</dbReference>
<dbReference type="SFLD" id="SFLDS00028">
    <property type="entry name" value="Proline_Racemase"/>
    <property type="match status" value="1"/>
</dbReference>
<gene>
    <name evidence="2" type="ORF">OP10G_0839</name>
</gene>
<dbReference type="KEGG" id="fgi:OP10G_0839"/>
<sequence>MSLPHAETLRIAVIDSHTGGEPTRVVLEGGIPLAGETMGDRRDDFARRFDHLRAGIVNEPRGNDVLVGAILTKPVNEGSTVGVVFFNNVGYLGMCGHGTIGVVETLRLQQRVQPGEVKIDTPVGTVSAELLENGEVSIRNVVSYRHLAGVRIDVPGLGSVVGDVGYGGNWFYIVHEPHFEIELDRSAELTDICWRIRRALEREGITGADGAEIDHIELFGEPTGANSDSRNFVLCPGGAYDRSPCGTGTSAKLACLYSAGKLKEGEWYSQESVTGSVFRGKVEAVEGGVIPTVVGRAFITAQTDLYFDNQDPLRWGMGV</sequence>
<organism evidence="2 3">
    <name type="scientific">Fimbriimonas ginsengisoli Gsoil 348</name>
    <dbReference type="NCBI Taxonomy" id="661478"/>
    <lineage>
        <taxon>Bacteria</taxon>
        <taxon>Bacillati</taxon>
        <taxon>Armatimonadota</taxon>
        <taxon>Fimbriimonadia</taxon>
        <taxon>Fimbriimonadales</taxon>
        <taxon>Fimbriimonadaceae</taxon>
        <taxon>Fimbriimonas</taxon>
    </lineage>
</organism>
<dbReference type="InterPro" id="IPR008794">
    <property type="entry name" value="Pro_racemase_fam"/>
</dbReference>
<evidence type="ECO:0000256" key="1">
    <source>
        <dbReference type="ARBA" id="ARBA00007529"/>
    </source>
</evidence>
<dbReference type="Proteomes" id="UP000027982">
    <property type="component" value="Chromosome"/>
</dbReference>
<evidence type="ECO:0000313" key="2">
    <source>
        <dbReference type="EMBL" id="AIE84207.1"/>
    </source>
</evidence>
<reference evidence="2 3" key="1">
    <citation type="journal article" date="2014" name="PLoS ONE">
        <title>The first complete genome sequence of the class fimbriimonadia in the phylum armatimonadetes.</title>
        <authorList>
            <person name="Hu Z.Y."/>
            <person name="Wang Y.Z."/>
            <person name="Im W.T."/>
            <person name="Wang S.Y."/>
            <person name="Zhao G.P."/>
            <person name="Zheng H.J."/>
            <person name="Quan Z.X."/>
        </authorList>
    </citation>
    <scope>NUCLEOTIDE SEQUENCE [LARGE SCALE GENOMIC DNA]</scope>
    <source>
        <strain evidence="2">Gsoil 348</strain>
    </source>
</reference>
<dbReference type="EMBL" id="CP007139">
    <property type="protein sequence ID" value="AIE84207.1"/>
    <property type="molecule type" value="Genomic_DNA"/>
</dbReference>
<dbReference type="eggNOG" id="COG3938">
    <property type="taxonomic scope" value="Bacteria"/>
</dbReference>
<dbReference type="PANTHER" id="PTHR33442">
    <property type="entry name" value="TRANS-3-HYDROXY-L-PROLINE DEHYDRATASE"/>
    <property type="match status" value="1"/>
</dbReference>
<dbReference type="Gene3D" id="3.10.310.10">
    <property type="entry name" value="Diaminopimelate Epimerase, Chain A, domain 1"/>
    <property type="match status" value="2"/>
</dbReference>
<keyword evidence="3" id="KW-1185">Reference proteome</keyword>
<evidence type="ECO:0000313" key="3">
    <source>
        <dbReference type="Proteomes" id="UP000027982"/>
    </source>
</evidence>
<dbReference type="RefSeq" id="WP_038472506.1">
    <property type="nucleotide sequence ID" value="NZ_CP007139.1"/>
</dbReference>
<dbReference type="AlphaFoldDB" id="A0A068NLB4"/>
<protein>
    <submittedName>
        <fullName evidence="2">Putative proline racemase</fullName>
    </submittedName>
</protein>
<dbReference type="OrthoDB" id="181267at2"/>
<dbReference type="HOGENOM" id="CLU_036729_1_0_0"/>